<dbReference type="PANTHER" id="PTHR30632:SF0">
    <property type="entry name" value="SULFATE-BINDING PROTEIN"/>
    <property type="match status" value="1"/>
</dbReference>
<accession>A0A066ZUR1</accession>
<dbReference type="InterPro" id="IPR050682">
    <property type="entry name" value="ModA/WtpA"/>
</dbReference>
<evidence type="ECO:0000313" key="6">
    <source>
        <dbReference type="Proteomes" id="UP000027341"/>
    </source>
</evidence>
<dbReference type="GO" id="GO:0046872">
    <property type="term" value="F:metal ion binding"/>
    <property type="evidence" value="ECO:0007669"/>
    <property type="project" value="UniProtKB-KW"/>
</dbReference>
<evidence type="ECO:0000313" key="5">
    <source>
        <dbReference type="EMBL" id="KDN96019.1"/>
    </source>
</evidence>
<proteinExistence type="inferred from homology"/>
<reference evidence="5 6" key="1">
    <citation type="submission" date="2014-04" db="EMBL/GenBank/DDBJ databases">
        <title>Draft genome sequence of Hydrogenovibrio marinus MH-110, a model organism for aerobic H2 metabolism.</title>
        <authorList>
            <person name="Cha H.J."/>
            <person name="Jo B.H."/>
            <person name="Hwang B.H."/>
        </authorList>
    </citation>
    <scope>NUCLEOTIDE SEQUENCE [LARGE SCALE GENOMIC DNA]</scope>
    <source>
        <strain evidence="5 6">MH-110</strain>
    </source>
</reference>
<dbReference type="STRING" id="28885.EI16_06955"/>
<feature type="binding site" evidence="4">
    <location>
        <position position="75"/>
    </location>
    <ligand>
        <name>molybdate</name>
        <dbReference type="ChEBI" id="CHEBI:36264"/>
    </ligand>
</feature>
<comment type="caution">
    <text evidence="5">The sequence shown here is derived from an EMBL/GenBank/DDBJ whole genome shotgun (WGS) entry which is preliminary data.</text>
</comment>
<evidence type="ECO:0000256" key="1">
    <source>
        <dbReference type="ARBA" id="ARBA00009175"/>
    </source>
</evidence>
<keyword evidence="6" id="KW-1185">Reference proteome</keyword>
<dbReference type="RefSeq" id="WP_029911313.1">
    <property type="nucleotide sequence ID" value="NZ_AP020335.1"/>
</dbReference>
<evidence type="ECO:0008006" key="7">
    <source>
        <dbReference type="Google" id="ProtNLM"/>
    </source>
</evidence>
<evidence type="ECO:0000256" key="2">
    <source>
        <dbReference type="ARBA" id="ARBA00022723"/>
    </source>
</evidence>
<protein>
    <recommendedName>
        <fullName evidence="7">Molybdenum ABC transporter substrate-binding protein</fullName>
    </recommendedName>
</protein>
<dbReference type="InterPro" id="IPR005950">
    <property type="entry name" value="ModA"/>
</dbReference>
<keyword evidence="3" id="KW-0732">Signal</keyword>
<evidence type="ECO:0000256" key="3">
    <source>
        <dbReference type="ARBA" id="ARBA00022729"/>
    </source>
</evidence>
<dbReference type="AlphaFoldDB" id="A0A066ZUR1"/>
<name>A0A066ZUR1_HYDMR</name>
<feature type="binding site" evidence="4">
    <location>
        <position position="213"/>
    </location>
    <ligand>
        <name>molybdate</name>
        <dbReference type="ChEBI" id="CHEBI:36264"/>
    </ligand>
</feature>
<dbReference type="PIRSF" id="PIRSF004846">
    <property type="entry name" value="ModA"/>
    <property type="match status" value="1"/>
</dbReference>
<gene>
    <name evidence="5" type="ORF">EI16_06955</name>
</gene>
<dbReference type="GO" id="GO:0015689">
    <property type="term" value="P:molybdate ion transport"/>
    <property type="evidence" value="ECO:0007669"/>
    <property type="project" value="InterPro"/>
</dbReference>
<dbReference type="SUPFAM" id="SSF53850">
    <property type="entry name" value="Periplasmic binding protein-like II"/>
    <property type="match status" value="1"/>
</dbReference>
<keyword evidence="4" id="KW-0500">Molybdenum</keyword>
<sequence>MNVRNVAIVSISALLFFILPVFEMVTHQSPHAATQNKSPDLVIYAGITMIKPLKVLADAFEKQHHVNIEINQGASGFLYQTIKKEKQGDIYFPGSDSFRRIGEKEGLILEHVLVGYNRVALVVAKDNPKHLTNDLNQLMNPELSVVLSSPTSGAIGKAGDTMLKKADIAEKVYKNVTYFTTDSHRLFHAIKSGDADIVINWYAVTKWPETKDYLTLIPIDPKWSKPKKLELDLLNYSKNPALAKAFMAYAASKTGVKVFYNYGFFTQQEYDQRMKELSTEGQGK</sequence>
<keyword evidence="2 4" id="KW-0479">Metal-binding</keyword>
<dbReference type="Gene3D" id="3.40.190.10">
    <property type="entry name" value="Periplasmic binding protein-like II"/>
    <property type="match status" value="2"/>
</dbReference>
<dbReference type="Proteomes" id="UP000027341">
    <property type="component" value="Unassembled WGS sequence"/>
</dbReference>
<dbReference type="EMBL" id="JMIU01000001">
    <property type="protein sequence ID" value="KDN96019.1"/>
    <property type="molecule type" value="Genomic_DNA"/>
</dbReference>
<comment type="similarity">
    <text evidence="1">Belongs to the bacterial solute-binding protein ModA family.</text>
</comment>
<dbReference type="PANTHER" id="PTHR30632">
    <property type="entry name" value="MOLYBDATE-BINDING PERIPLASMIC PROTEIN"/>
    <property type="match status" value="1"/>
</dbReference>
<organism evidence="5 6">
    <name type="scientific">Hydrogenovibrio marinus</name>
    <dbReference type="NCBI Taxonomy" id="28885"/>
    <lineage>
        <taxon>Bacteria</taxon>
        <taxon>Pseudomonadati</taxon>
        <taxon>Pseudomonadota</taxon>
        <taxon>Gammaproteobacteria</taxon>
        <taxon>Thiotrichales</taxon>
        <taxon>Piscirickettsiaceae</taxon>
        <taxon>Hydrogenovibrio</taxon>
    </lineage>
</organism>
<evidence type="ECO:0000256" key="4">
    <source>
        <dbReference type="PIRSR" id="PIRSR004846-1"/>
    </source>
</evidence>
<dbReference type="Pfam" id="PF13531">
    <property type="entry name" value="SBP_bac_11"/>
    <property type="match status" value="1"/>
</dbReference>
<dbReference type="GO" id="GO:0030973">
    <property type="term" value="F:molybdate ion binding"/>
    <property type="evidence" value="ECO:0007669"/>
    <property type="project" value="TreeGrafter"/>
</dbReference>
<dbReference type="NCBIfam" id="TIGR01256">
    <property type="entry name" value="modA"/>
    <property type="match status" value="1"/>
</dbReference>